<dbReference type="Pfam" id="PF00883">
    <property type="entry name" value="Peptidase_M17"/>
    <property type="match status" value="1"/>
</dbReference>
<comment type="catalytic activity">
    <reaction evidence="1 8">
        <text>Release of an N-terminal amino acid, Xaa-|-Yaa-, in which Xaa is preferably Leu, but may be other amino acids including Pro although not Arg or Lys, and Yaa may be Pro. Amino acid amides and methyl esters are also readily hydrolyzed, but rates on arylamides are exceedingly low.</text>
        <dbReference type="EC" id="3.4.11.1"/>
    </reaction>
</comment>
<dbReference type="InterPro" id="IPR043472">
    <property type="entry name" value="Macro_dom-like"/>
</dbReference>
<dbReference type="HAMAP" id="MF_00181">
    <property type="entry name" value="Cytosol_peptidase_M17"/>
    <property type="match status" value="1"/>
</dbReference>
<sequence length="496" mass="53209">MFTVEKKWNKKNSDEVLVAGITADADNLPPALEKGDKTLVANLETKWENGEISTKNGKVTTMTFLDEGKGLQEIIFVGLGLNAERTLPMLQEAFGAAIKAVNKQKRTKIGVLLDSFSNDLFDDAVTARTFSDAALTASYRFDAYKTEKEEQKAYDFTLYVENGESKALKAGIHHGSANGHGVNFARTLVNIPANDLTPVALAGEAKALANQSDQITAEILDNDELESLGMHALLSVNRGSDQPAQMIVLRYQGEDTWEDPLALVGKGITYDSGGYSIKPGHGMKTMKSDMGGAAAILGAMQTISEIQPKKNVLAIIPATENLINGSAMKPGDVLGSFDGQTIEVNNTDAEGRLILADGVAYARHLGASKIVDVATLTGACVVTLGDVITGAVSNNDEFYEKLEKSADATGELIWRLPTHPRYDEMVRSSDVADLNNSPGREAGTITAGLFIHAFIHDIPWVHLDVAGTAFIERETPFGPKGATGVMVRTLAELAQR</sequence>
<keyword evidence="5 8" id="KW-0645">Protease</keyword>
<comment type="catalytic activity">
    <reaction evidence="2 8">
        <text>Release of an N-terminal amino acid, preferentially leucine, but not glutamic or aspartic acids.</text>
        <dbReference type="EC" id="3.4.11.10"/>
    </reaction>
</comment>
<dbReference type="Pfam" id="PF02789">
    <property type="entry name" value="Peptidase_M17_N"/>
    <property type="match status" value="1"/>
</dbReference>
<dbReference type="CDD" id="cd00433">
    <property type="entry name" value="Peptidase_M17"/>
    <property type="match status" value="1"/>
</dbReference>
<name>A0A841PV59_9BACL</name>
<gene>
    <name evidence="8" type="primary">pepA</name>
    <name evidence="10" type="ORF">HNR44_002174</name>
</gene>
<accession>A0A841PV59</accession>
<proteinExistence type="inferred from homology"/>
<keyword evidence="8" id="KW-0464">Manganese</keyword>
<feature type="binding site" evidence="8">
    <location>
        <position position="348"/>
    </location>
    <ligand>
        <name>Mn(2+)</name>
        <dbReference type="ChEBI" id="CHEBI:29035"/>
        <label>1</label>
    </ligand>
</feature>
<keyword evidence="4 8" id="KW-0031">Aminopeptidase</keyword>
<reference evidence="10 11" key="1">
    <citation type="submission" date="2020-08" db="EMBL/GenBank/DDBJ databases">
        <title>Genomic Encyclopedia of Type Strains, Phase IV (KMG-IV): sequencing the most valuable type-strain genomes for metagenomic binning, comparative biology and taxonomic classification.</title>
        <authorList>
            <person name="Goeker M."/>
        </authorList>
    </citation>
    <scope>NUCLEOTIDE SEQUENCE [LARGE SCALE GENOMIC DNA]</scope>
    <source>
        <strain evidence="10 11">DSM 21769</strain>
    </source>
</reference>
<evidence type="ECO:0000256" key="1">
    <source>
        <dbReference type="ARBA" id="ARBA00000135"/>
    </source>
</evidence>
<dbReference type="GO" id="GO:0030145">
    <property type="term" value="F:manganese ion binding"/>
    <property type="evidence" value="ECO:0007669"/>
    <property type="project" value="UniProtKB-UniRule"/>
</dbReference>
<evidence type="ECO:0000313" key="11">
    <source>
        <dbReference type="Proteomes" id="UP000568839"/>
    </source>
</evidence>
<feature type="active site" evidence="8">
    <location>
        <position position="352"/>
    </location>
</feature>
<dbReference type="PANTHER" id="PTHR11963">
    <property type="entry name" value="LEUCINE AMINOPEPTIDASE-RELATED"/>
    <property type="match status" value="1"/>
</dbReference>
<dbReference type="NCBIfam" id="NF002083">
    <property type="entry name" value="PRK00913.3-5"/>
    <property type="match status" value="1"/>
</dbReference>
<comment type="cofactor">
    <cofactor evidence="8">
        <name>Mn(2+)</name>
        <dbReference type="ChEBI" id="CHEBI:29035"/>
    </cofactor>
    <text evidence="8">Binds 2 manganese ions per subunit.</text>
</comment>
<protein>
    <recommendedName>
        <fullName evidence="8">Probable cytosol aminopeptidase</fullName>
        <ecNumber evidence="8">3.4.11.1</ecNumber>
    </recommendedName>
    <alternativeName>
        <fullName evidence="8">Leucine aminopeptidase</fullName>
        <shortName evidence="8">LAP</shortName>
        <ecNumber evidence="8">3.4.11.10</ecNumber>
    </alternativeName>
    <alternativeName>
        <fullName evidence="8">Leucyl aminopeptidase</fullName>
    </alternativeName>
</protein>
<feature type="domain" description="Cytosol aminopeptidase" evidence="9">
    <location>
        <begin position="346"/>
        <end position="353"/>
    </location>
</feature>
<keyword evidence="8" id="KW-0963">Cytoplasm</keyword>
<dbReference type="EC" id="3.4.11.1" evidence="8"/>
<dbReference type="PROSITE" id="PS00631">
    <property type="entry name" value="CYTOSOL_AP"/>
    <property type="match status" value="1"/>
</dbReference>
<dbReference type="GO" id="GO:0006508">
    <property type="term" value="P:proteolysis"/>
    <property type="evidence" value="ECO:0007669"/>
    <property type="project" value="UniProtKB-KW"/>
</dbReference>
<dbReference type="EC" id="3.4.11.10" evidence="8"/>
<dbReference type="EMBL" id="JACHHJ010000003">
    <property type="protein sequence ID" value="MBB6450191.1"/>
    <property type="molecule type" value="Genomic_DNA"/>
</dbReference>
<evidence type="ECO:0000256" key="3">
    <source>
        <dbReference type="ARBA" id="ARBA00009528"/>
    </source>
</evidence>
<dbReference type="InterPro" id="IPR000819">
    <property type="entry name" value="Peptidase_M17_C"/>
</dbReference>
<dbReference type="NCBIfam" id="NF002073">
    <property type="entry name" value="PRK00913.1-2"/>
    <property type="match status" value="1"/>
</dbReference>
<feature type="binding site" evidence="8">
    <location>
        <position position="350"/>
    </location>
    <ligand>
        <name>Mn(2+)</name>
        <dbReference type="ChEBI" id="CHEBI:29035"/>
        <label>1</label>
    </ligand>
</feature>
<dbReference type="SUPFAM" id="SSF52949">
    <property type="entry name" value="Macro domain-like"/>
    <property type="match status" value="1"/>
</dbReference>
<comment type="subcellular location">
    <subcellularLocation>
        <location evidence="8">Cytoplasm</location>
    </subcellularLocation>
</comment>
<feature type="active site" evidence="8">
    <location>
        <position position="278"/>
    </location>
</feature>
<evidence type="ECO:0000256" key="5">
    <source>
        <dbReference type="ARBA" id="ARBA00022670"/>
    </source>
</evidence>
<dbReference type="PRINTS" id="PR00481">
    <property type="entry name" value="LAMNOPPTDASE"/>
</dbReference>
<dbReference type="SUPFAM" id="SSF53187">
    <property type="entry name" value="Zn-dependent exopeptidases"/>
    <property type="match status" value="1"/>
</dbReference>
<evidence type="ECO:0000259" key="9">
    <source>
        <dbReference type="PROSITE" id="PS00631"/>
    </source>
</evidence>
<keyword evidence="8" id="KW-0479">Metal-binding</keyword>
<dbReference type="Gene3D" id="3.40.220.10">
    <property type="entry name" value="Leucine Aminopeptidase, subunit E, domain 1"/>
    <property type="match status" value="1"/>
</dbReference>
<dbReference type="NCBIfam" id="NF002074">
    <property type="entry name" value="PRK00913.1-4"/>
    <property type="match status" value="1"/>
</dbReference>
<evidence type="ECO:0000256" key="4">
    <source>
        <dbReference type="ARBA" id="ARBA00022438"/>
    </source>
</evidence>
<dbReference type="GO" id="GO:0070006">
    <property type="term" value="F:metalloaminopeptidase activity"/>
    <property type="evidence" value="ECO:0007669"/>
    <property type="project" value="InterPro"/>
</dbReference>
<feature type="binding site" evidence="8">
    <location>
        <position position="266"/>
    </location>
    <ligand>
        <name>Mn(2+)</name>
        <dbReference type="ChEBI" id="CHEBI:29035"/>
        <label>2</label>
    </ligand>
</feature>
<evidence type="ECO:0000313" key="10">
    <source>
        <dbReference type="EMBL" id="MBB6450191.1"/>
    </source>
</evidence>
<dbReference type="InterPro" id="IPR008283">
    <property type="entry name" value="Peptidase_M17_N"/>
</dbReference>
<feature type="binding site" evidence="8">
    <location>
        <position position="350"/>
    </location>
    <ligand>
        <name>Mn(2+)</name>
        <dbReference type="ChEBI" id="CHEBI:29035"/>
        <label>2</label>
    </ligand>
</feature>
<evidence type="ECO:0000256" key="2">
    <source>
        <dbReference type="ARBA" id="ARBA00000967"/>
    </source>
</evidence>
<dbReference type="InterPro" id="IPR011356">
    <property type="entry name" value="Leucine_aapep/pepB"/>
</dbReference>
<dbReference type="PANTHER" id="PTHR11963:SF23">
    <property type="entry name" value="CYTOSOL AMINOPEPTIDASE"/>
    <property type="match status" value="1"/>
</dbReference>
<organism evidence="10 11">
    <name type="scientific">Geomicrobium halophilum</name>
    <dbReference type="NCBI Taxonomy" id="549000"/>
    <lineage>
        <taxon>Bacteria</taxon>
        <taxon>Bacillati</taxon>
        <taxon>Bacillota</taxon>
        <taxon>Bacilli</taxon>
        <taxon>Bacillales</taxon>
        <taxon>Geomicrobium</taxon>
    </lineage>
</organism>
<dbReference type="RefSeq" id="WP_184404256.1">
    <property type="nucleotide sequence ID" value="NZ_JACHHJ010000003.1"/>
</dbReference>
<evidence type="ECO:0000256" key="6">
    <source>
        <dbReference type="ARBA" id="ARBA00022801"/>
    </source>
</evidence>
<evidence type="ECO:0000256" key="8">
    <source>
        <dbReference type="HAMAP-Rule" id="MF_00181"/>
    </source>
</evidence>
<evidence type="ECO:0000256" key="7">
    <source>
        <dbReference type="ARBA" id="ARBA00049972"/>
    </source>
</evidence>
<comment type="caution">
    <text evidence="10">The sequence shown here is derived from an EMBL/GenBank/DDBJ whole genome shotgun (WGS) entry which is preliminary data.</text>
</comment>
<dbReference type="Gene3D" id="3.40.630.10">
    <property type="entry name" value="Zn peptidases"/>
    <property type="match status" value="1"/>
</dbReference>
<keyword evidence="6 8" id="KW-0378">Hydrolase</keyword>
<feature type="binding site" evidence="8">
    <location>
        <position position="271"/>
    </location>
    <ligand>
        <name>Mn(2+)</name>
        <dbReference type="ChEBI" id="CHEBI:29035"/>
        <label>2</label>
    </ligand>
</feature>
<feature type="binding site" evidence="8">
    <location>
        <position position="289"/>
    </location>
    <ligand>
        <name>Mn(2+)</name>
        <dbReference type="ChEBI" id="CHEBI:29035"/>
        <label>2</label>
    </ligand>
</feature>
<feature type="binding site" evidence="8">
    <location>
        <position position="271"/>
    </location>
    <ligand>
        <name>Mn(2+)</name>
        <dbReference type="ChEBI" id="CHEBI:29035"/>
        <label>1</label>
    </ligand>
</feature>
<keyword evidence="11" id="KW-1185">Reference proteome</keyword>
<comment type="function">
    <text evidence="7 8">Presumably involved in the processing and regular turnover of intracellular proteins. Catalyzes the removal of unsubstituted N-terminal amino acids from various peptides.</text>
</comment>
<dbReference type="GO" id="GO:0005737">
    <property type="term" value="C:cytoplasm"/>
    <property type="evidence" value="ECO:0007669"/>
    <property type="project" value="UniProtKB-SubCell"/>
</dbReference>
<dbReference type="AlphaFoldDB" id="A0A841PV59"/>
<comment type="similarity">
    <text evidence="3 8">Belongs to the peptidase M17 family.</text>
</comment>
<dbReference type="InterPro" id="IPR023042">
    <property type="entry name" value="Peptidase_M17_leu_NH2_pept"/>
</dbReference>
<dbReference type="Proteomes" id="UP000568839">
    <property type="component" value="Unassembled WGS sequence"/>
</dbReference>